<dbReference type="Gene3D" id="1.20.1390.10">
    <property type="entry name" value="PWI domain"/>
    <property type="match status" value="1"/>
</dbReference>
<feature type="compositionally biased region" description="Basic and acidic residues" evidence="2">
    <location>
        <begin position="240"/>
        <end position="254"/>
    </location>
</feature>
<feature type="compositionally biased region" description="Basic and acidic residues" evidence="2">
    <location>
        <begin position="263"/>
        <end position="272"/>
    </location>
</feature>
<feature type="compositionally biased region" description="Basic and acidic residues" evidence="2">
    <location>
        <begin position="218"/>
        <end position="230"/>
    </location>
</feature>
<dbReference type="PANTHER" id="PTHR23148:SF0">
    <property type="entry name" value="SERINE_ARGININE REPETITIVE MATRIX PROTEIN 1"/>
    <property type="match status" value="1"/>
</dbReference>
<feature type="region of interest" description="Disordered" evidence="2">
    <location>
        <begin position="69"/>
        <end position="93"/>
    </location>
</feature>
<dbReference type="GO" id="GO:0005681">
    <property type="term" value="C:spliceosomal complex"/>
    <property type="evidence" value="ECO:0007669"/>
    <property type="project" value="TreeGrafter"/>
</dbReference>
<reference evidence="4" key="1">
    <citation type="submission" date="2021-12" db="EMBL/GenBank/DDBJ databases">
        <title>Curvularia clavata genome.</title>
        <authorList>
            <person name="Cao Y."/>
        </authorList>
    </citation>
    <scope>NUCLEOTIDE SEQUENCE</scope>
    <source>
        <strain evidence="4">Yc1106</strain>
    </source>
</reference>
<evidence type="ECO:0000313" key="4">
    <source>
        <dbReference type="EMBL" id="USP77122.1"/>
    </source>
</evidence>
<dbReference type="InterPro" id="IPR036483">
    <property type="entry name" value="PWI_dom_sf"/>
</dbReference>
<keyword evidence="5" id="KW-1185">Reference proteome</keyword>
<dbReference type="InterPro" id="IPR052225">
    <property type="entry name" value="Ser/Arg_repetitive_matrix"/>
</dbReference>
<sequence length="420" mass="46473">MPEWECKAGLGSNDQIHIQSVPRCNAQKYGLIFIKLYINLQGEGKAERKTNTRAQPILEVVAKPATDPCELELSTSRPSHHTPHSLSRNPTPPPLATMALLSVDQKRLMATKFPPEFNQKVDIEKVNIDLIKRWIANKLTTILGNEDDIIVETCYNLIEQSQFPKIKEIQIQLTGFLEKETAPFCKELWNLMLSAQESPMGVPRELLEAKKAELQKEQLSKATADARRAESQAQNTMVDSFRRSERSDRPERGRGGGGGGRYRGSDREEDIPHQTVSAMSTCPEAADAEGGMTGLANAVVRTVILHPHHIVVHVAHHRQDHRAVRPGAERVAHHPPIVLGLRLAARDAGLLHEAIPHLLDGGKRAGIGLGLLIRTREGTLRDLALPVTSRAHQRPGSEQGHRRTALHAVEVALLRGLPDL</sequence>
<dbReference type="EMBL" id="CP089276">
    <property type="protein sequence ID" value="USP77122.1"/>
    <property type="molecule type" value="Genomic_DNA"/>
</dbReference>
<dbReference type="SUPFAM" id="SSF101233">
    <property type="entry name" value="PWI domain"/>
    <property type="match status" value="1"/>
</dbReference>
<dbReference type="SMART" id="SM00311">
    <property type="entry name" value="PWI"/>
    <property type="match status" value="1"/>
</dbReference>
<dbReference type="GO" id="GO:0048024">
    <property type="term" value="P:regulation of mRNA splicing, via spliceosome"/>
    <property type="evidence" value="ECO:0007669"/>
    <property type="project" value="TreeGrafter"/>
</dbReference>
<proteinExistence type="predicted"/>
<name>A0A9Q9DRY0_CURCL</name>
<accession>A0A9Q9DRY0</accession>
<evidence type="ECO:0000256" key="2">
    <source>
        <dbReference type="SAM" id="MobiDB-lite"/>
    </source>
</evidence>
<dbReference type="InterPro" id="IPR002483">
    <property type="entry name" value="PWI_dom"/>
</dbReference>
<dbReference type="VEuPathDB" id="FungiDB:yc1106_04396"/>
<dbReference type="PROSITE" id="PS51025">
    <property type="entry name" value="PWI"/>
    <property type="match status" value="1"/>
</dbReference>
<dbReference type="PANTHER" id="PTHR23148">
    <property type="entry name" value="SERINE/ARGININE REGULATED NUCLEAR MATRIX PROTEIN"/>
    <property type="match status" value="1"/>
</dbReference>
<dbReference type="OrthoDB" id="163257at2759"/>
<dbReference type="Pfam" id="PF01480">
    <property type="entry name" value="PWI"/>
    <property type="match status" value="1"/>
</dbReference>
<gene>
    <name evidence="4" type="ORF">yc1106_04396</name>
</gene>
<evidence type="ECO:0000313" key="5">
    <source>
        <dbReference type="Proteomes" id="UP001056012"/>
    </source>
</evidence>
<dbReference type="GO" id="GO:0006397">
    <property type="term" value="P:mRNA processing"/>
    <property type="evidence" value="ECO:0007669"/>
    <property type="project" value="UniProtKB-KW"/>
</dbReference>
<feature type="domain" description="PWI" evidence="3">
    <location>
        <begin position="110"/>
        <end position="209"/>
    </location>
</feature>
<dbReference type="Proteomes" id="UP001056012">
    <property type="component" value="Chromosome 3"/>
</dbReference>
<feature type="region of interest" description="Disordered" evidence="2">
    <location>
        <begin position="218"/>
        <end position="272"/>
    </location>
</feature>
<dbReference type="AlphaFoldDB" id="A0A9Q9DRY0"/>
<protein>
    <submittedName>
        <fullName evidence="4">PWI domain-containing protein C825.05c</fullName>
    </submittedName>
</protein>
<evidence type="ECO:0000259" key="3">
    <source>
        <dbReference type="PROSITE" id="PS51025"/>
    </source>
</evidence>
<dbReference type="GO" id="GO:0003723">
    <property type="term" value="F:RNA binding"/>
    <property type="evidence" value="ECO:0007669"/>
    <property type="project" value="TreeGrafter"/>
</dbReference>
<evidence type="ECO:0000256" key="1">
    <source>
        <dbReference type="ARBA" id="ARBA00022664"/>
    </source>
</evidence>
<organism evidence="4 5">
    <name type="scientific">Curvularia clavata</name>
    <dbReference type="NCBI Taxonomy" id="95742"/>
    <lineage>
        <taxon>Eukaryota</taxon>
        <taxon>Fungi</taxon>
        <taxon>Dikarya</taxon>
        <taxon>Ascomycota</taxon>
        <taxon>Pezizomycotina</taxon>
        <taxon>Dothideomycetes</taxon>
        <taxon>Pleosporomycetidae</taxon>
        <taxon>Pleosporales</taxon>
        <taxon>Pleosporineae</taxon>
        <taxon>Pleosporaceae</taxon>
        <taxon>Curvularia</taxon>
    </lineage>
</organism>
<keyword evidence="1" id="KW-0507">mRNA processing</keyword>